<evidence type="ECO:0000256" key="3">
    <source>
        <dbReference type="ARBA" id="ARBA00022833"/>
    </source>
</evidence>
<reference evidence="7" key="1">
    <citation type="submission" date="2014-05" db="EMBL/GenBank/DDBJ databases">
        <authorList>
            <person name="Chronopoulou M."/>
        </authorList>
    </citation>
    <scope>NUCLEOTIDE SEQUENCE</scope>
    <source>
        <tissue evidence="7">Whole organism</tissue>
    </source>
</reference>
<accession>A0A0K2TVM1</accession>
<dbReference type="InterPro" id="IPR038441">
    <property type="entry name" value="THAP_Znf_sf"/>
</dbReference>
<proteinExistence type="predicted"/>
<evidence type="ECO:0000256" key="5">
    <source>
        <dbReference type="PROSITE-ProRule" id="PRU00309"/>
    </source>
</evidence>
<feature type="domain" description="THAP-type" evidence="6">
    <location>
        <begin position="1"/>
        <end position="96"/>
    </location>
</feature>
<keyword evidence="4 5" id="KW-0238">DNA-binding</keyword>
<dbReference type="InterPro" id="IPR052224">
    <property type="entry name" value="THAP_domain_protein"/>
</dbReference>
<name>A0A0K2TVM1_LEPSM</name>
<dbReference type="PROSITE" id="PS50950">
    <property type="entry name" value="ZF_THAP"/>
    <property type="match status" value="1"/>
</dbReference>
<organism evidence="7">
    <name type="scientific">Lepeophtheirus salmonis</name>
    <name type="common">Salmon louse</name>
    <name type="synonym">Caligus salmonis</name>
    <dbReference type="NCBI Taxonomy" id="72036"/>
    <lineage>
        <taxon>Eukaryota</taxon>
        <taxon>Metazoa</taxon>
        <taxon>Ecdysozoa</taxon>
        <taxon>Arthropoda</taxon>
        <taxon>Crustacea</taxon>
        <taxon>Multicrustacea</taxon>
        <taxon>Hexanauplia</taxon>
        <taxon>Copepoda</taxon>
        <taxon>Siphonostomatoida</taxon>
        <taxon>Caligidae</taxon>
        <taxon>Lepeophtheirus</taxon>
    </lineage>
</organism>
<keyword evidence="3" id="KW-0862">Zinc</keyword>
<dbReference type="AlphaFoldDB" id="A0A0K2TVM1"/>
<dbReference type="SMART" id="SM00980">
    <property type="entry name" value="THAP"/>
    <property type="match status" value="1"/>
</dbReference>
<dbReference type="OrthoDB" id="6496718at2759"/>
<sequence length="260" mass="29907">MGRKCSVPNCRSGYIGSNTLKGISFHALPRDPERKTHWLNVIPRKNWNPSLYSSICSLHFRASDYHENSLDASRPSKHNTPLNLRILNKDAIPSLFTDFYSLNTSSSFRQDISVPRSIDQSDTLLTLVPDSKESSPVPEETVNLSASMEVDKSVGIMLSSKQCIYLKRQFRKLKDMSQSHSEFLAKELKCPQDYISECFSLYKDYIKCQTETNSLLKSSNKDPLEFNEDELMKELEKDYEDFEVLNFEDETVRDHLVVVD</sequence>
<evidence type="ECO:0000256" key="2">
    <source>
        <dbReference type="ARBA" id="ARBA00022771"/>
    </source>
</evidence>
<dbReference type="SUPFAM" id="SSF57716">
    <property type="entry name" value="Glucocorticoid receptor-like (DNA-binding domain)"/>
    <property type="match status" value="1"/>
</dbReference>
<evidence type="ECO:0000256" key="1">
    <source>
        <dbReference type="ARBA" id="ARBA00022723"/>
    </source>
</evidence>
<gene>
    <name evidence="7" type="primary">THAP2</name>
</gene>
<dbReference type="GO" id="GO:0003677">
    <property type="term" value="F:DNA binding"/>
    <property type="evidence" value="ECO:0007669"/>
    <property type="project" value="UniProtKB-UniRule"/>
</dbReference>
<dbReference type="Gene3D" id="6.20.210.20">
    <property type="entry name" value="THAP domain"/>
    <property type="match status" value="1"/>
</dbReference>
<evidence type="ECO:0000259" key="6">
    <source>
        <dbReference type="PROSITE" id="PS50950"/>
    </source>
</evidence>
<keyword evidence="2 5" id="KW-0863">Zinc-finger</keyword>
<keyword evidence="1" id="KW-0479">Metal-binding</keyword>
<protein>
    <submittedName>
        <fullName evidence="7">THAP domain containing, apoptosis associated protein 2 [Latimeria chalumnae]</fullName>
    </submittedName>
</protein>
<evidence type="ECO:0000256" key="4">
    <source>
        <dbReference type="ARBA" id="ARBA00023125"/>
    </source>
</evidence>
<dbReference type="PANTHER" id="PTHR46927">
    <property type="entry name" value="AGAP005574-PA"/>
    <property type="match status" value="1"/>
</dbReference>
<dbReference type="InterPro" id="IPR006612">
    <property type="entry name" value="THAP_Znf"/>
</dbReference>
<dbReference type="EMBL" id="HACA01012376">
    <property type="protein sequence ID" value="CDW29737.1"/>
    <property type="molecule type" value="Transcribed_RNA"/>
</dbReference>
<dbReference type="GO" id="GO:0008270">
    <property type="term" value="F:zinc ion binding"/>
    <property type="evidence" value="ECO:0007669"/>
    <property type="project" value="UniProtKB-KW"/>
</dbReference>
<dbReference type="PANTHER" id="PTHR46927:SF3">
    <property type="entry name" value="THAP-TYPE DOMAIN-CONTAINING PROTEIN"/>
    <property type="match status" value="1"/>
</dbReference>
<evidence type="ECO:0000313" key="7">
    <source>
        <dbReference type="EMBL" id="CDW29737.1"/>
    </source>
</evidence>
<dbReference type="Pfam" id="PF05485">
    <property type="entry name" value="THAP"/>
    <property type="match status" value="1"/>
</dbReference>